<dbReference type="AlphaFoldDB" id="A0A918NGM8"/>
<dbReference type="EMBL" id="BMVU01000006">
    <property type="protein sequence ID" value="GGX66072.1"/>
    <property type="molecule type" value="Genomic_DNA"/>
</dbReference>
<gene>
    <name evidence="1" type="ORF">GCM10010358_20560</name>
</gene>
<dbReference type="Pfam" id="PF10901">
    <property type="entry name" value="DUF2690"/>
    <property type="match status" value="1"/>
</dbReference>
<reference evidence="1" key="2">
    <citation type="submission" date="2020-09" db="EMBL/GenBank/DDBJ databases">
        <authorList>
            <person name="Sun Q."/>
            <person name="Ohkuma M."/>
        </authorList>
    </citation>
    <scope>NUCLEOTIDE SEQUENCE</scope>
    <source>
        <strain evidence="1">JCM 4790</strain>
    </source>
</reference>
<evidence type="ECO:0008006" key="3">
    <source>
        <dbReference type="Google" id="ProtNLM"/>
    </source>
</evidence>
<protein>
    <recommendedName>
        <fullName evidence="3">DUF2690 domain-containing protein</fullName>
    </recommendedName>
</protein>
<organism evidence="1 2">
    <name type="scientific">Streptomyces minutiscleroticus</name>
    <dbReference type="NCBI Taxonomy" id="68238"/>
    <lineage>
        <taxon>Bacteria</taxon>
        <taxon>Bacillati</taxon>
        <taxon>Actinomycetota</taxon>
        <taxon>Actinomycetes</taxon>
        <taxon>Kitasatosporales</taxon>
        <taxon>Streptomycetaceae</taxon>
        <taxon>Streptomyces</taxon>
    </lineage>
</organism>
<name>A0A918NGM8_9ACTN</name>
<sequence>MATKRGARPDTLTRRRMATGAWMEVRYSRWCGTSWARTWGRADDRIEMSADGAGHPVRRAEIKDDVDADSFGCTPMTVTLPGTVVRACFRPAAATGEECFESRVAQ</sequence>
<proteinExistence type="predicted"/>
<evidence type="ECO:0000313" key="2">
    <source>
        <dbReference type="Proteomes" id="UP000619244"/>
    </source>
</evidence>
<accession>A0A918NGM8</accession>
<dbReference type="InterPro" id="IPR021224">
    <property type="entry name" value="DUF2690"/>
</dbReference>
<evidence type="ECO:0000313" key="1">
    <source>
        <dbReference type="EMBL" id="GGX66072.1"/>
    </source>
</evidence>
<dbReference type="Proteomes" id="UP000619244">
    <property type="component" value="Unassembled WGS sequence"/>
</dbReference>
<comment type="caution">
    <text evidence="1">The sequence shown here is derived from an EMBL/GenBank/DDBJ whole genome shotgun (WGS) entry which is preliminary data.</text>
</comment>
<keyword evidence="2" id="KW-1185">Reference proteome</keyword>
<reference evidence="1" key="1">
    <citation type="journal article" date="2014" name="Int. J. Syst. Evol. Microbiol.">
        <title>Complete genome sequence of Corynebacterium casei LMG S-19264T (=DSM 44701T), isolated from a smear-ripened cheese.</title>
        <authorList>
            <consortium name="US DOE Joint Genome Institute (JGI-PGF)"/>
            <person name="Walter F."/>
            <person name="Albersmeier A."/>
            <person name="Kalinowski J."/>
            <person name="Ruckert C."/>
        </authorList>
    </citation>
    <scope>NUCLEOTIDE SEQUENCE</scope>
    <source>
        <strain evidence="1">JCM 4790</strain>
    </source>
</reference>